<name>A0ABT2WJF5_9BACI</name>
<evidence type="ECO:0000313" key="1">
    <source>
        <dbReference type="EMBL" id="MCU9595700.1"/>
    </source>
</evidence>
<reference evidence="1 2" key="1">
    <citation type="submission" date="2022-10" db="EMBL/GenBank/DDBJ databases">
        <title>Description of Fervidibacillus gen. nov. in the family Fervidibacillaceae fam. nov. with two species, Fervidibacillus albus sp. nov., and Fervidibacillus halotolerans sp. nov., isolated from tidal flat sediments.</title>
        <authorList>
            <person name="Kwon K.K."/>
            <person name="Yang S.-H."/>
        </authorList>
    </citation>
    <scope>NUCLEOTIDE SEQUENCE [LARGE SCALE GENOMIC DNA]</scope>
    <source>
        <strain evidence="1 2">DSM 23332</strain>
    </source>
</reference>
<proteinExistence type="predicted"/>
<keyword evidence="2" id="KW-1185">Reference proteome</keyword>
<dbReference type="EMBL" id="JAOUSE010000069">
    <property type="protein sequence ID" value="MCU9595700.1"/>
    <property type="molecule type" value="Genomic_DNA"/>
</dbReference>
<gene>
    <name evidence="1" type="ORF">OEV82_14825</name>
</gene>
<sequence length="115" mass="14626">MYYHVSWPQYEDIDQPMDRNLLEQCQKYMNYHVTVQMSDGAHFDGIIDDFDDEGITMLVPEWVEDEHEDEGTRQFAYGYGRPRRRYRRFRRRRFPFRYFRRIFPIPYYYPYYPWY</sequence>
<accession>A0ABT2WJF5</accession>
<dbReference type="RefSeq" id="WP_263062300.1">
    <property type="nucleotide sequence ID" value="NZ_JAOUSE010000069.1"/>
</dbReference>
<evidence type="ECO:0000313" key="2">
    <source>
        <dbReference type="Proteomes" id="UP001208656"/>
    </source>
</evidence>
<dbReference type="Proteomes" id="UP001208656">
    <property type="component" value="Unassembled WGS sequence"/>
</dbReference>
<protein>
    <submittedName>
        <fullName evidence="1">Uncharacterized protein</fullName>
    </submittedName>
</protein>
<comment type="caution">
    <text evidence="1">The sequence shown here is derived from an EMBL/GenBank/DDBJ whole genome shotgun (WGS) entry which is preliminary data.</text>
</comment>
<organism evidence="1 2">
    <name type="scientific">Pallidibacillus thermolactis</name>
    <dbReference type="NCBI Taxonomy" id="251051"/>
    <lineage>
        <taxon>Bacteria</taxon>
        <taxon>Bacillati</taxon>
        <taxon>Bacillota</taxon>
        <taxon>Bacilli</taxon>
        <taxon>Bacillales</taxon>
        <taxon>Bacillaceae</taxon>
        <taxon>Pallidibacillus</taxon>
    </lineage>
</organism>